<keyword evidence="1" id="KW-0812">Transmembrane</keyword>
<keyword evidence="1" id="KW-1133">Transmembrane helix</keyword>
<dbReference type="PATRIC" id="fig|1396.428.peg.3515"/>
<dbReference type="NCBIfam" id="TIGR02185">
    <property type="entry name" value="Trep_Strep"/>
    <property type="match status" value="1"/>
</dbReference>
<evidence type="ECO:0000313" key="2">
    <source>
        <dbReference type="EMBL" id="KLA21611.1"/>
    </source>
</evidence>
<evidence type="ECO:0000313" key="3">
    <source>
        <dbReference type="Proteomes" id="UP000035214"/>
    </source>
</evidence>
<sequence length="202" mass="22438">MNIKKFAAKDLITIGLYTVLLFIVQSIVIVVASPLMAFAPPLTPAIGMFFGGIVYMLMALRVSKRGTLLLLGTLTGIFFALMGTPIILPYCILIAFIAELTLLKGDGSQYKNRHRQAIAYGIYGAFFSIGSYMTIYLLGSSQLEKMRYSKKAIDELIYFAYSPIWMTIGLIGGFILSLSGCYFATKLLQKHFVKAGYLYMKK</sequence>
<dbReference type="Pfam" id="PF09605">
    <property type="entry name" value="Trep_Strep"/>
    <property type="match status" value="1"/>
</dbReference>
<feature type="transmembrane region" description="Helical" evidence="1">
    <location>
        <begin position="158"/>
        <end position="185"/>
    </location>
</feature>
<reference evidence="2 3" key="1">
    <citation type="submission" date="2015-04" db="EMBL/GenBank/DDBJ databases">
        <title>Draft Genome Sequences of Eight Spore-Forming Food Isolates of Bacillus cereus Genome sequencing.</title>
        <authorList>
            <person name="Krawcyk A.O."/>
            <person name="de Jong A."/>
            <person name="Eijlander R.T."/>
            <person name="Berendsen E.M."/>
            <person name="Holsappel S."/>
            <person name="Wells-Bennik M."/>
            <person name="Kuipers O.P."/>
        </authorList>
    </citation>
    <scope>NUCLEOTIDE SEQUENCE [LARGE SCALE GENOMIC DNA]</scope>
    <source>
        <strain evidence="2 3">B4077</strain>
    </source>
</reference>
<accession>A0A0G8EBP3</accession>
<dbReference type="Proteomes" id="UP000035214">
    <property type="component" value="Unassembled WGS sequence"/>
</dbReference>
<dbReference type="InterPro" id="IPR011733">
    <property type="entry name" value="CHP02185_IM"/>
</dbReference>
<feature type="transmembrane region" description="Helical" evidence="1">
    <location>
        <begin position="42"/>
        <end position="60"/>
    </location>
</feature>
<comment type="caution">
    <text evidence="2">The sequence shown here is derived from an EMBL/GenBank/DDBJ whole genome shotgun (WGS) entry which is preliminary data.</text>
</comment>
<dbReference type="RefSeq" id="WP_046956983.1">
    <property type="nucleotide sequence ID" value="NZ_LCYI01000065.1"/>
</dbReference>
<feature type="transmembrane region" description="Helical" evidence="1">
    <location>
        <begin position="67"/>
        <end position="97"/>
    </location>
</feature>
<dbReference type="AlphaFoldDB" id="A0A0G8EBP3"/>
<feature type="transmembrane region" description="Helical" evidence="1">
    <location>
        <begin position="12"/>
        <end position="36"/>
    </location>
</feature>
<feature type="transmembrane region" description="Helical" evidence="1">
    <location>
        <begin position="117"/>
        <end position="138"/>
    </location>
</feature>
<dbReference type="EMBL" id="LCYI01000065">
    <property type="protein sequence ID" value="KLA21611.1"/>
    <property type="molecule type" value="Genomic_DNA"/>
</dbReference>
<gene>
    <name evidence="2" type="ORF">B4077_1105</name>
</gene>
<keyword evidence="1" id="KW-0472">Membrane</keyword>
<proteinExistence type="predicted"/>
<protein>
    <recommendedName>
        <fullName evidence="4">Trep_Strep domain-containing protein</fullName>
    </recommendedName>
</protein>
<evidence type="ECO:0008006" key="4">
    <source>
        <dbReference type="Google" id="ProtNLM"/>
    </source>
</evidence>
<organism evidence="2 3">
    <name type="scientific">Bacillus cereus</name>
    <dbReference type="NCBI Taxonomy" id="1396"/>
    <lineage>
        <taxon>Bacteria</taxon>
        <taxon>Bacillati</taxon>
        <taxon>Bacillota</taxon>
        <taxon>Bacilli</taxon>
        <taxon>Bacillales</taxon>
        <taxon>Bacillaceae</taxon>
        <taxon>Bacillus</taxon>
        <taxon>Bacillus cereus group</taxon>
    </lineage>
</organism>
<evidence type="ECO:0000256" key="1">
    <source>
        <dbReference type="SAM" id="Phobius"/>
    </source>
</evidence>
<name>A0A0G8EBP3_BACCE</name>